<feature type="transmembrane region" description="Helical" evidence="1">
    <location>
        <begin position="312"/>
        <end position="329"/>
    </location>
</feature>
<name>A0ABT8JM88_9BACL</name>
<feature type="transmembrane region" description="Helical" evidence="1">
    <location>
        <begin position="182"/>
        <end position="200"/>
    </location>
</feature>
<accession>A0ABT8JM88</accession>
<feature type="transmembrane region" description="Helical" evidence="1">
    <location>
        <begin position="370"/>
        <end position="391"/>
    </location>
</feature>
<evidence type="ECO:0000313" key="3">
    <source>
        <dbReference type="Proteomes" id="UP001175097"/>
    </source>
</evidence>
<keyword evidence="1" id="KW-1133">Transmembrane helix</keyword>
<gene>
    <name evidence="2" type="ORF">P5G49_02080</name>
</gene>
<comment type="caution">
    <text evidence="2">The sequence shown here is derived from an EMBL/GenBank/DDBJ whole genome shotgun (WGS) entry which is preliminary data.</text>
</comment>
<dbReference type="EMBL" id="JAROCC010000001">
    <property type="protein sequence ID" value="MDN4606266.1"/>
    <property type="molecule type" value="Genomic_DNA"/>
</dbReference>
<protein>
    <recommendedName>
        <fullName evidence="4">ABC transporter permease</fullName>
    </recommendedName>
</protein>
<feature type="transmembrane region" description="Helical" evidence="1">
    <location>
        <begin position="20"/>
        <end position="38"/>
    </location>
</feature>
<feature type="transmembrane region" description="Helical" evidence="1">
    <location>
        <begin position="279"/>
        <end position="300"/>
    </location>
</feature>
<keyword evidence="3" id="KW-1185">Reference proteome</keyword>
<evidence type="ECO:0000313" key="2">
    <source>
        <dbReference type="EMBL" id="MDN4606266.1"/>
    </source>
</evidence>
<organism evidence="2 3">
    <name type="scientific">Sporosarcina highlanderae</name>
    <dbReference type="NCBI Taxonomy" id="3035916"/>
    <lineage>
        <taxon>Bacteria</taxon>
        <taxon>Bacillati</taxon>
        <taxon>Bacillota</taxon>
        <taxon>Bacilli</taxon>
        <taxon>Bacillales</taxon>
        <taxon>Caryophanaceae</taxon>
        <taxon>Sporosarcina</taxon>
    </lineage>
</organism>
<keyword evidence="1" id="KW-0812">Transmembrane</keyword>
<sequence length="404" mass="46768">MNWTFLKQQFLLSIRSKKNVPFIIFIGIALLTHCFLFLPNEKTKESFDIREVKSNLTALDAEQQYRLANGHTGIVIRWGTPVFSMNAYSQGLFSAMLSAYEDGNATRWLHYRAYYLESDPSVYIGDEKMFKYAPIPGKDRQHLHTQTMLRYENYLSKDHPITFNLIYEKTGLQALQKFFRQYGMFFVLFCVIYFSSDLLSRDRQNRTVLQGLPLSWYRQLNLKTASSFLYSLVVLAIVLVIGVILLTLQYGFGYFDLHVPTILIQNDAYPREEYGVMTIATYLGKIALAIPILVFLFIRLNVILSLIFKNEWLVLLISSLVLFSEKLFATRMTRELFGLDISLFPHTYFDFGKTVTGDKNFLLNIDTVTVAKGFAVLLITVVVIEGIVFIMSRIINKRRFYQNG</sequence>
<reference evidence="2" key="1">
    <citation type="submission" date="2023-03" db="EMBL/GenBank/DDBJ databases">
        <title>MT1 and MT2 Draft Genomes of Novel Species.</title>
        <authorList>
            <person name="Venkateswaran K."/>
        </authorList>
    </citation>
    <scope>NUCLEOTIDE SEQUENCE</scope>
    <source>
        <strain evidence="2">F6_3S_P_2</strain>
    </source>
</reference>
<proteinExistence type="predicted"/>
<feature type="transmembrane region" description="Helical" evidence="1">
    <location>
        <begin position="228"/>
        <end position="252"/>
    </location>
</feature>
<dbReference type="Proteomes" id="UP001175097">
    <property type="component" value="Unassembled WGS sequence"/>
</dbReference>
<evidence type="ECO:0000256" key="1">
    <source>
        <dbReference type="SAM" id="Phobius"/>
    </source>
</evidence>
<dbReference type="RefSeq" id="WP_301241803.1">
    <property type="nucleotide sequence ID" value="NZ_JAROCC010000001.1"/>
</dbReference>
<keyword evidence="1" id="KW-0472">Membrane</keyword>
<evidence type="ECO:0008006" key="4">
    <source>
        <dbReference type="Google" id="ProtNLM"/>
    </source>
</evidence>